<feature type="compositionally biased region" description="Polar residues" evidence="13">
    <location>
        <begin position="224"/>
        <end position="240"/>
    </location>
</feature>
<evidence type="ECO:0000256" key="11">
    <source>
        <dbReference type="PROSITE-ProRule" id="PRU00042"/>
    </source>
</evidence>
<accession>A0AAW0YLC8</accession>
<dbReference type="PANTHER" id="PTHR21502">
    <property type="entry name" value="ZINC FINGER PROTEIN DZIP1"/>
    <property type="match status" value="1"/>
</dbReference>
<evidence type="ECO:0000256" key="3">
    <source>
        <dbReference type="ARBA" id="ARBA00009131"/>
    </source>
</evidence>
<evidence type="ECO:0000313" key="15">
    <source>
        <dbReference type="EMBL" id="KAK8752410.1"/>
    </source>
</evidence>
<keyword evidence="16" id="KW-1185">Reference proteome</keyword>
<evidence type="ECO:0000256" key="10">
    <source>
        <dbReference type="ARBA" id="ARBA00023273"/>
    </source>
</evidence>
<dbReference type="PANTHER" id="PTHR21502:SF3">
    <property type="entry name" value="CILIUM ASSEMBLY PROTEIN DZIP1L"/>
    <property type="match status" value="1"/>
</dbReference>
<feature type="compositionally biased region" description="Basic and acidic residues" evidence="13">
    <location>
        <begin position="817"/>
        <end position="829"/>
    </location>
</feature>
<feature type="coiled-coil region" evidence="12">
    <location>
        <begin position="97"/>
        <end position="135"/>
    </location>
</feature>
<gene>
    <name evidence="15" type="ORF">OTU49_005462</name>
</gene>
<evidence type="ECO:0000259" key="14">
    <source>
        <dbReference type="PROSITE" id="PS50157"/>
    </source>
</evidence>
<reference evidence="15 16" key="1">
    <citation type="journal article" date="2024" name="BMC Genomics">
        <title>Genome assembly of redclaw crayfish (Cherax quadricarinatus) provides insights into its immune adaptation and hypoxia tolerance.</title>
        <authorList>
            <person name="Liu Z."/>
            <person name="Zheng J."/>
            <person name="Li H."/>
            <person name="Fang K."/>
            <person name="Wang S."/>
            <person name="He J."/>
            <person name="Zhou D."/>
            <person name="Weng S."/>
            <person name="Chi M."/>
            <person name="Gu Z."/>
            <person name="He J."/>
            <person name="Li F."/>
            <person name="Wang M."/>
        </authorList>
    </citation>
    <scope>NUCLEOTIDE SEQUENCE [LARGE SCALE GENOMIC DNA]</scope>
    <source>
        <strain evidence="15">ZL_2023a</strain>
    </source>
</reference>
<dbReference type="Pfam" id="PF13815">
    <property type="entry name" value="Dzip-like_N"/>
    <property type="match status" value="1"/>
</dbReference>
<feature type="compositionally biased region" description="Polar residues" evidence="13">
    <location>
        <begin position="453"/>
        <end position="467"/>
    </location>
</feature>
<dbReference type="InterPro" id="IPR058883">
    <property type="entry name" value="DZIP1_dom"/>
</dbReference>
<name>A0AAW0YLC8_CHEQU</name>
<keyword evidence="7" id="KW-0862">Zinc</keyword>
<feature type="compositionally biased region" description="Basic and acidic residues" evidence="13">
    <location>
        <begin position="482"/>
        <end position="492"/>
    </location>
</feature>
<dbReference type="InterPro" id="IPR013087">
    <property type="entry name" value="Znf_C2H2_type"/>
</dbReference>
<keyword evidence="5" id="KW-0479">Metal-binding</keyword>
<feature type="compositionally biased region" description="Acidic residues" evidence="13">
    <location>
        <begin position="804"/>
        <end position="816"/>
    </location>
</feature>
<feature type="domain" description="C2H2-type" evidence="14">
    <location>
        <begin position="162"/>
        <end position="190"/>
    </location>
</feature>
<dbReference type="GO" id="GO:0005737">
    <property type="term" value="C:cytoplasm"/>
    <property type="evidence" value="ECO:0007669"/>
    <property type="project" value="TreeGrafter"/>
</dbReference>
<evidence type="ECO:0000256" key="13">
    <source>
        <dbReference type="SAM" id="MobiDB-lite"/>
    </source>
</evidence>
<feature type="coiled-coil region" evidence="12">
    <location>
        <begin position="615"/>
        <end position="642"/>
    </location>
</feature>
<feature type="compositionally biased region" description="Low complexity" evidence="13">
    <location>
        <begin position="915"/>
        <end position="930"/>
    </location>
</feature>
<evidence type="ECO:0000256" key="8">
    <source>
        <dbReference type="ARBA" id="ARBA00023054"/>
    </source>
</evidence>
<evidence type="ECO:0000256" key="2">
    <source>
        <dbReference type="ARBA" id="ARBA00004120"/>
    </source>
</evidence>
<dbReference type="PROSITE" id="PS00028">
    <property type="entry name" value="ZINC_FINGER_C2H2_1"/>
    <property type="match status" value="1"/>
</dbReference>
<feature type="region of interest" description="Disordered" evidence="13">
    <location>
        <begin position="431"/>
        <end position="467"/>
    </location>
</feature>
<dbReference type="InterPro" id="IPR051241">
    <property type="entry name" value="DZIP_RILPL"/>
</dbReference>
<evidence type="ECO:0000256" key="1">
    <source>
        <dbReference type="ARBA" id="ARBA00004114"/>
    </source>
</evidence>
<dbReference type="Proteomes" id="UP001445076">
    <property type="component" value="Unassembled WGS sequence"/>
</dbReference>
<keyword evidence="9" id="KW-0206">Cytoskeleton</keyword>
<evidence type="ECO:0000256" key="4">
    <source>
        <dbReference type="ARBA" id="ARBA00022490"/>
    </source>
</evidence>
<keyword evidence="10" id="KW-0966">Cell projection</keyword>
<comment type="subcellular location">
    <subcellularLocation>
        <location evidence="2">Cytoplasm</location>
        <location evidence="2">Cytoskeleton</location>
        <location evidence="2">Cilium basal body</location>
    </subcellularLocation>
    <subcellularLocation>
        <location evidence="1">Cytoplasm</location>
        <location evidence="1">Cytoskeleton</location>
        <location evidence="1">Microtubule organizing center</location>
        <location evidence="1">Centrosome</location>
        <location evidence="1">Centriole</location>
    </subcellularLocation>
</comment>
<feature type="region of interest" description="Disordered" evidence="13">
    <location>
        <begin position="900"/>
        <end position="934"/>
    </location>
</feature>
<dbReference type="Pfam" id="PF25977">
    <property type="entry name" value="DZIP1"/>
    <property type="match status" value="1"/>
</dbReference>
<keyword evidence="4" id="KW-0963">Cytoplasm</keyword>
<keyword evidence="6 11" id="KW-0863">Zinc-finger</keyword>
<feature type="region of interest" description="Disordered" evidence="13">
    <location>
        <begin position="482"/>
        <end position="562"/>
    </location>
</feature>
<evidence type="ECO:0000313" key="16">
    <source>
        <dbReference type="Proteomes" id="UP001445076"/>
    </source>
</evidence>
<dbReference type="InterPro" id="IPR032714">
    <property type="entry name" value="DZIP1_N"/>
</dbReference>
<evidence type="ECO:0000256" key="5">
    <source>
        <dbReference type="ARBA" id="ARBA00022723"/>
    </source>
</evidence>
<dbReference type="GO" id="GO:0060271">
    <property type="term" value="P:cilium assembly"/>
    <property type="evidence" value="ECO:0007669"/>
    <property type="project" value="TreeGrafter"/>
</dbReference>
<dbReference type="EMBL" id="JARKIK010000004">
    <property type="protein sequence ID" value="KAK8752410.1"/>
    <property type="molecule type" value="Genomic_DNA"/>
</dbReference>
<feature type="region of interest" description="Disordered" evidence="13">
    <location>
        <begin position="958"/>
        <end position="978"/>
    </location>
</feature>
<feature type="compositionally biased region" description="Polar residues" evidence="13">
    <location>
        <begin position="505"/>
        <end position="522"/>
    </location>
</feature>
<dbReference type="GO" id="GO:0036064">
    <property type="term" value="C:ciliary basal body"/>
    <property type="evidence" value="ECO:0007669"/>
    <property type="project" value="TreeGrafter"/>
</dbReference>
<evidence type="ECO:0000256" key="9">
    <source>
        <dbReference type="ARBA" id="ARBA00023212"/>
    </source>
</evidence>
<comment type="caution">
    <text evidence="15">The sequence shown here is derived from an EMBL/GenBank/DDBJ whole genome shotgun (WGS) entry which is preliminary data.</text>
</comment>
<comment type="similarity">
    <text evidence="3">Belongs to the DZIP C2H2-type zinc-finger protein family.</text>
</comment>
<dbReference type="GO" id="GO:0008270">
    <property type="term" value="F:zinc ion binding"/>
    <property type="evidence" value="ECO:0007669"/>
    <property type="project" value="UniProtKB-KW"/>
</dbReference>
<dbReference type="PROSITE" id="PS50157">
    <property type="entry name" value="ZINC_FINGER_C2H2_2"/>
    <property type="match status" value="1"/>
</dbReference>
<dbReference type="Gene3D" id="3.30.160.60">
    <property type="entry name" value="Classic Zinc Finger"/>
    <property type="match status" value="1"/>
</dbReference>
<feature type="compositionally biased region" description="Pro residues" evidence="13">
    <location>
        <begin position="436"/>
        <end position="452"/>
    </location>
</feature>
<sequence length="978" mass="110885">MKTTFGAMSPGRAAGIPSAVEFPSQRRERIDWHKLASVDLHELSSGCSIEVLQDHLSYITFCDAESEFDIGTSSGQRNLLKMFRLAQLIIQYLFLSQEFIETQLQVAQDELVQITEKYQQVKAKLLQQVEAAKKMKTTNRNMRETVKYINSFALANGLFQSLKCPLCTKSFRGQDFLQSHLWRKHPSQVSSVTFPQTTQMPSAVSSSFVVPNVTSDIRQEVPHTSESALQSAPSGTRISSNLNDIDSYKLSEIEKKCNTMNENFTKIMRELEEQKRSLERENKKSQEEVKRAREEKHHTERECEAQLEKLSEQLVHLQKTSSSNASTSDTERFVELIKKQEKEIQFLQAQIQRQTEYNKVDGTKNDDTVDGLSNEIQALKRQVSNEKKFHKQSLKQMQELLQRNYEEALESEMTKLREMMKDIAHKEAAVTVIAQKPPPSPKTPTVKKPPAPNRTTKPFTLTQDSPENSHMLTYLQANDEPHLHSMDTHDSETESESESQTDTSQWNHSNLKVTQLQINSSSTERKKEITKPNIQRNDSIDSEHPISYSSEEDVSHSESNSSSELLNLEALLKDNPQLWNQMREATSDVLASKLQAFGIDSSERGIKSEVLTSCLSQLRKDRRKLEENYENFLDLRKRLENEVRAKVDDKIDNEEDISGIYPLETVNSKTKENQSSKLFRMVKNVRSKVKEHSQAFSSSVSRTSESMKLGVKDIFHTSLKSDDNIKAISGTRRVSDNPEETAEDEKGDESSSETDCSTQIEVHNETSKSVTRNLFNDEILSVRSGARPKLDNYFDNQTYGEVEEVSGSEWDSEPEYENFKKEPPPKRNDSLNTSLVSANLHNNTTKGWEPLESKIIKLKKPEGTMVSNLAQSIELQLSGRKKKKPVGAVDVMSGSVVHNASQERGTFVEHPNTNQSSSYASQQHSVSDSSNTVGTSLWGSVDAVDKVALEQPKLFTSNTRDTLHSWDSDDDIDVSQME</sequence>
<feature type="region of interest" description="Disordered" evidence="13">
    <location>
        <begin position="276"/>
        <end position="302"/>
    </location>
</feature>
<evidence type="ECO:0000256" key="6">
    <source>
        <dbReference type="ARBA" id="ARBA00022771"/>
    </source>
</evidence>
<proteinExistence type="inferred from homology"/>
<feature type="region of interest" description="Disordered" evidence="13">
    <location>
        <begin position="219"/>
        <end position="240"/>
    </location>
</feature>
<feature type="compositionally biased region" description="Polar residues" evidence="13">
    <location>
        <begin position="753"/>
        <end position="767"/>
    </location>
</feature>
<feature type="region of interest" description="Disordered" evidence="13">
    <location>
        <begin position="804"/>
        <end position="831"/>
    </location>
</feature>
<feature type="compositionally biased region" description="Acidic residues" evidence="13">
    <location>
        <begin position="737"/>
        <end position="752"/>
    </location>
</feature>
<evidence type="ECO:0000256" key="12">
    <source>
        <dbReference type="SAM" id="Coils"/>
    </source>
</evidence>
<keyword evidence="8 12" id="KW-0175">Coiled coil</keyword>
<dbReference type="GO" id="GO:0005814">
    <property type="term" value="C:centriole"/>
    <property type="evidence" value="ECO:0007669"/>
    <property type="project" value="UniProtKB-SubCell"/>
</dbReference>
<evidence type="ECO:0000256" key="7">
    <source>
        <dbReference type="ARBA" id="ARBA00022833"/>
    </source>
</evidence>
<dbReference type="AlphaFoldDB" id="A0AAW0YLC8"/>
<organism evidence="15 16">
    <name type="scientific">Cherax quadricarinatus</name>
    <name type="common">Australian red claw crayfish</name>
    <dbReference type="NCBI Taxonomy" id="27406"/>
    <lineage>
        <taxon>Eukaryota</taxon>
        <taxon>Metazoa</taxon>
        <taxon>Ecdysozoa</taxon>
        <taxon>Arthropoda</taxon>
        <taxon>Crustacea</taxon>
        <taxon>Multicrustacea</taxon>
        <taxon>Malacostraca</taxon>
        <taxon>Eumalacostraca</taxon>
        <taxon>Eucarida</taxon>
        <taxon>Decapoda</taxon>
        <taxon>Pleocyemata</taxon>
        <taxon>Astacidea</taxon>
        <taxon>Parastacoidea</taxon>
        <taxon>Parastacidae</taxon>
        <taxon>Cherax</taxon>
    </lineage>
</organism>
<protein>
    <recommendedName>
        <fullName evidence="14">C2H2-type domain-containing protein</fullName>
    </recommendedName>
</protein>
<feature type="compositionally biased region" description="Acidic residues" evidence="13">
    <location>
        <begin position="968"/>
        <end position="978"/>
    </location>
</feature>
<feature type="region of interest" description="Disordered" evidence="13">
    <location>
        <begin position="729"/>
        <end position="767"/>
    </location>
</feature>